<keyword evidence="2" id="KW-1185">Reference proteome</keyword>
<dbReference type="AlphaFoldDB" id="A0A9N9KI87"/>
<name>A0A9N9KI87_9GLOM</name>
<accession>A0A9N9KI87</accession>
<gene>
    <name evidence="1" type="ORF">CPELLU_LOCUS20661</name>
</gene>
<evidence type="ECO:0000313" key="1">
    <source>
        <dbReference type="EMBL" id="CAG8830869.1"/>
    </source>
</evidence>
<evidence type="ECO:0000313" key="2">
    <source>
        <dbReference type="Proteomes" id="UP000789759"/>
    </source>
</evidence>
<organism evidence="1 2">
    <name type="scientific">Cetraspora pellucida</name>
    <dbReference type="NCBI Taxonomy" id="1433469"/>
    <lineage>
        <taxon>Eukaryota</taxon>
        <taxon>Fungi</taxon>
        <taxon>Fungi incertae sedis</taxon>
        <taxon>Mucoromycota</taxon>
        <taxon>Glomeromycotina</taxon>
        <taxon>Glomeromycetes</taxon>
        <taxon>Diversisporales</taxon>
        <taxon>Gigasporaceae</taxon>
        <taxon>Cetraspora</taxon>
    </lineage>
</organism>
<dbReference type="EMBL" id="CAJVQA010064900">
    <property type="protein sequence ID" value="CAG8830869.1"/>
    <property type="molecule type" value="Genomic_DNA"/>
</dbReference>
<protein>
    <submittedName>
        <fullName evidence="1">10517_t:CDS:1</fullName>
    </submittedName>
</protein>
<comment type="caution">
    <text evidence="1">The sequence shown here is derived from an EMBL/GenBank/DDBJ whole genome shotgun (WGS) entry which is preliminary data.</text>
</comment>
<dbReference type="Proteomes" id="UP000789759">
    <property type="component" value="Unassembled WGS sequence"/>
</dbReference>
<feature type="non-terminal residue" evidence="1">
    <location>
        <position position="91"/>
    </location>
</feature>
<dbReference type="OrthoDB" id="2433784at2759"/>
<sequence>KPCTLKAHLANHCQDVPENIQKYWRNKFIDDSYAYSRNLQLKAILPVQVSNDYDRILLKAWTVTNISFKVIENPFIGDLFKAHNPAYVLSS</sequence>
<feature type="non-terminal residue" evidence="1">
    <location>
        <position position="1"/>
    </location>
</feature>
<proteinExistence type="predicted"/>
<reference evidence="1" key="1">
    <citation type="submission" date="2021-06" db="EMBL/GenBank/DDBJ databases">
        <authorList>
            <person name="Kallberg Y."/>
            <person name="Tangrot J."/>
            <person name="Rosling A."/>
        </authorList>
    </citation>
    <scope>NUCLEOTIDE SEQUENCE</scope>
    <source>
        <strain evidence="1">FL966</strain>
    </source>
</reference>